<dbReference type="STRING" id="157733.AB986_17505"/>
<comment type="function">
    <text evidence="9">Single strand-specific metallo-endoribonuclease involved in late-stage 70S ribosome quality control and in maturation of the 3' terminus of the 16S rRNA.</text>
</comment>
<dbReference type="NCBIfam" id="TIGR00043">
    <property type="entry name" value="rRNA maturation RNase YbeY"/>
    <property type="match status" value="1"/>
</dbReference>
<keyword evidence="3 9" id="KW-0698">rRNA processing</keyword>
<dbReference type="EMBL" id="LELK01000004">
    <property type="protein sequence ID" value="KMM37634.1"/>
    <property type="molecule type" value="Genomic_DNA"/>
</dbReference>
<sequence length="157" mass="18018">MNLNIDFNDETNSITEEQLKMLEELMNHAANEEEVESGSEVSIMFVGNDKITEINREYRGKDQPTDVISFALDDEEEGDELVILGEHLPHLLGEIVISVDKIAEQANDYGHSFDRELGFLTVHGFLHLLGYDHMTDEDEKEMFDKQKVLLEQYGLTR</sequence>
<dbReference type="HAMAP" id="MF_00009">
    <property type="entry name" value="Endoribonucl_YbeY"/>
    <property type="match status" value="1"/>
</dbReference>
<keyword evidence="6 9" id="KW-0255">Endonuclease</keyword>
<gene>
    <name evidence="9" type="primary">ybeY</name>
    <name evidence="10" type="ORF">AB986_17505</name>
</gene>
<organism evidence="10 11">
    <name type="scientific">Guptibacillus hwajinpoensis</name>
    <dbReference type="NCBI Taxonomy" id="208199"/>
    <lineage>
        <taxon>Bacteria</taxon>
        <taxon>Bacillati</taxon>
        <taxon>Bacillota</taxon>
        <taxon>Bacilli</taxon>
        <taxon>Bacillales</taxon>
        <taxon>Guptibacillaceae</taxon>
        <taxon>Guptibacillus</taxon>
    </lineage>
</organism>
<evidence type="ECO:0000256" key="6">
    <source>
        <dbReference type="ARBA" id="ARBA00022759"/>
    </source>
</evidence>
<comment type="caution">
    <text evidence="10">The sequence shown here is derived from an EMBL/GenBank/DDBJ whole genome shotgun (WGS) entry which is preliminary data.</text>
</comment>
<dbReference type="PROSITE" id="PS01306">
    <property type="entry name" value="UPF0054"/>
    <property type="match status" value="1"/>
</dbReference>
<dbReference type="InterPro" id="IPR002036">
    <property type="entry name" value="YbeY"/>
</dbReference>
<reference evidence="10" key="1">
    <citation type="submission" date="2015-06" db="EMBL/GenBank/DDBJ databases">
        <authorList>
            <person name="Liu B."/>
            <person name="Wang J."/>
            <person name="Zhu Y."/>
            <person name="Liu G."/>
            <person name="Chen Q."/>
            <person name="Zheng C."/>
            <person name="Che J."/>
            <person name="Ge C."/>
            <person name="Shi H."/>
            <person name="Pan Z."/>
            <person name="Liu X."/>
        </authorList>
    </citation>
    <scope>NUCLEOTIDE SEQUENCE [LARGE SCALE GENOMIC DNA]</scope>
    <source>
        <strain evidence="10">DSM 16346</strain>
    </source>
</reference>
<accession>A0A0J6D094</accession>
<evidence type="ECO:0000256" key="2">
    <source>
        <dbReference type="ARBA" id="ARBA00022517"/>
    </source>
</evidence>
<protein>
    <recommendedName>
        <fullName evidence="9">Endoribonuclease YbeY</fullName>
        <ecNumber evidence="9">3.1.-.-</ecNumber>
    </recommendedName>
</protein>
<comment type="similarity">
    <text evidence="1 9">Belongs to the endoribonuclease YbeY family.</text>
</comment>
<evidence type="ECO:0000313" key="10">
    <source>
        <dbReference type="EMBL" id="KMM37634.1"/>
    </source>
</evidence>
<dbReference type="PANTHER" id="PTHR46986:SF1">
    <property type="entry name" value="ENDORIBONUCLEASE YBEY, CHLOROPLASTIC"/>
    <property type="match status" value="1"/>
</dbReference>
<keyword evidence="7 9" id="KW-0378">Hydrolase</keyword>
<keyword evidence="2 9" id="KW-0690">Ribosome biogenesis</keyword>
<dbReference type="EC" id="3.1.-.-" evidence="9"/>
<evidence type="ECO:0000256" key="8">
    <source>
        <dbReference type="ARBA" id="ARBA00022833"/>
    </source>
</evidence>
<keyword evidence="8 9" id="KW-0862">Zinc</keyword>
<keyword evidence="4 9" id="KW-0540">Nuclease</keyword>
<dbReference type="InterPro" id="IPR023091">
    <property type="entry name" value="MetalPrtase_cat_dom_sf_prd"/>
</dbReference>
<dbReference type="SUPFAM" id="SSF55486">
    <property type="entry name" value="Metalloproteases ('zincins'), catalytic domain"/>
    <property type="match status" value="1"/>
</dbReference>
<dbReference type="PATRIC" id="fig|157733.3.peg.1599"/>
<feature type="binding site" evidence="9">
    <location>
        <position position="133"/>
    </location>
    <ligand>
        <name>Zn(2+)</name>
        <dbReference type="ChEBI" id="CHEBI:29105"/>
        <note>catalytic</note>
    </ligand>
</feature>
<keyword evidence="11" id="KW-1185">Reference proteome</keyword>
<dbReference type="GO" id="GO:0004521">
    <property type="term" value="F:RNA endonuclease activity"/>
    <property type="evidence" value="ECO:0007669"/>
    <property type="project" value="UniProtKB-UniRule"/>
</dbReference>
<dbReference type="GO" id="GO:0006364">
    <property type="term" value="P:rRNA processing"/>
    <property type="evidence" value="ECO:0007669"/>
    <property type="project" value="UniProtKB-UniRule"/>
</dbReference>
<evidence type="ECO:0000256" key="3">
    <source>
        <dbReference type="ARBA" id="ARBA00022552"/>
    </source>
</evidence>
<dbReference type="Proteomes" id="UP000035996">
    <property type="component" value="Unassembled WGS sequence"/>
</dbReference>
<dbReference type="Gene3D" id="3.40.390.30">
    <property type="entry name" value="Metalloproteases ('zincins'), catalytic domain"/>
    <property type="match status" value="1"/>
</dbReference>
<dbReference type="InterPro" id="IPR020549">
    <property type="entry name" value="YbeY_CS"/>
</dbReference>
<dbReference type="AlphaFoldDB" id="A0A0J6D094"/>
<dbReference type="PANTHER" id="PTHR46986">
    <property type="entry name" value="ENDORIBONUCLEASE YBEY, CHLOROPLASTIC"/>
    <property type="match status" value="1"/>
</dbReference>
<dbReference type="OrthoDB" id="9807740at2"/>
<dbReference type="GO" id="GO:0005737">
    <property type="term" value="C:cytoplasm"/>
    <property type="evidence" value="ECO:0007669"/>
    <property type="project" value="UniProtKB-SubCell"/>
</dbReference>
<proteinExistence type="inferred from homology"/>
<keyword evidence="9" id="KW-0963">Cytoplasm</keyword>
<evidence type="ECO:0000256" key="1">
    <source>
        <dbReference type="ARBA" id="ARBA00010875"/>
    </source>
</evidence>
<comment type="cofactor">
    <cofactor evidence="9">
        <name>Zn(2+)</name>
        <dbReference type="ChEBI" id="CHEBI:29105"/>
    </cofactor>
    <text evidence="9">Binds 1 zinc ion.</text>
</comment>
<comment type="subcellular location">
    <subcellularLocation>
        <location evidence="9">Cytoplasm</location>
    </subcellularLocation>
</comment>
<dbReference type="Pfam" id="PF02130">
    <property type="entry name" value="YbeY"/>
    <property type="match status" value="1"/>
</dbReference>
<evidence type="ECO:0000313" key="11">
    <source>
        <dbReference type="Proteomes" id="UP000035996"/>
    </source>
</evidence>
<feature type="binding site" evidence="9">
    <location>
        <position position="127"/>
    </location>
    <ligand>
        <name>Zn(2+)</name>
        <dbReference type="ChEBI" id="CHEBI:29105"/>
        <note>catalytic</note>
    </ligand>
</feature>
<dbReference type="GO" id="GO:0004222">
    <property type="term" value="F:metalloendopeptidase activity"/>
    <property type="evidence" value="ECO:0007669"/>
    <property type="project" value="InterPro"/>
</dbReference>
<dbReference type="GO" id="GO:0008270">
    <property type="term" value="F:zinc ion binding"/>
    <property type="evidence" value="ECO:0007669"/>
    <property type="project" value="UniProtKB-UniRule"/>
</dbReference>
<evidence type="ECO:0000256" key="5">
    <source>
        <dbReference type="ARBA" id="ARBA00022723"/>
    </source>
</evidence>
<keyword evidence="5 9" id="KW-0479">Metal-binding</keyword>
<feature type="binding site" evidence="9">
    <location>
        <position position="123"/>
    </location>
    <ligand>
        <name>Zn(2+)</name>
        <dbReference type="ChEBI" id="CHEBI:29105"/>
        <note>catalytic</note>
    </ligand>
</feature>
<dbReference type="RefSeq" id="WP_048312796.1">
    <property type="nucleotide sequence ID" value="NZ_CP119526.1"/>
</dbReference>
<evidence type="ECO:0000256" key="7">
    <source>
        <dbReference type="ARBA" id="ARBA00022801"/>
    </source>
</evidence>
<name>A0A0J6D094_9BACL</name>
<evidence type="ECO:0000256" key="9">
    <source>
        <dbReference type="HAMAP-Rule" id="MF_00009"/>
    </source>
</evidence>
<evidence type="ECO:0000256" key="4">
    <source>
        <dbReference type="ARBA" id="ARBA00022722"/>
    </source>
</evidence>